<accession>A0ABT8M793</accession>
<dbReference type="InterPro" id="IPR029063">
    <property type="entry name" value="SAM-dependent_MTases_sf"/>
</dbReference>
<dbReference type="CDD" id="cd02440">
    <property type="entry name" value="AdoMet_MTases"/>
    <property type="match status" value="1"/>
</dbReference>
<dbReference type="Pfam" id="PF13649">
    <property type="entry name" value="Methyltransf_25"/>
    <property type="match status" value="1"/>
</dbReference>
<evidence type="ECO:0000313" key="5">
    <source>
        <dbReference type="Proteomes" id="UP001168338"/>
    </source>
</evidence>
<evidence type="ECO:0000256" key="2">
    <source>
        <dbReference type="ARBA" id="ARBA00022679"/>
    </source>
</evidence>
<dbReference type="Gene3D" id="3.40.50.150">
    <property type="entry name" value="Vaccinia Virus protein VP39"/>
    <property type="match status" value="1"/>
</dbReference>
<evidence type="ECO:0000313" key="4">
    <source>
        <dbReference type="EMBL" id="MDN7023791.1"/>
    </source>
</evidence>
<name>A0ABT8M793_9EURY</name>
<proteinExistence type="predicted"/>
<feature type="domain" description="Methyltransferase" evidence="3">
    <location>
        <begin position="48"/>
        <end position="138"/>
    </location>
</feature>
<dbReference type="Proteomes" id="UP001168338">
    <property type="component" value="Unassembled WGS sequence"/>
</dbReference>
<comment type="caution">
    <text evidence="4">The sequence shown here is derived from an EMBL/GenBank/DDBJ whole genome shotgun (WGS) entry which is preliminary data.</text>
</comment>
<organism evidence="4 5">
    <name type="scientific">Methanoculleus frigidifontis</name>
    <dbReference type="NCBI Taxonomy" id="2584085"/>
    <lineage>
        <taxon>Archaea</taxon>
        <taxon>Methanobacteriati</taxon>
        <taxon>Methanobacteriota</taxon>
        <taxon>Stenosarchaea group</taxon>
        <taxon>Methanomicrobia</taxon>
        <taxon>Methanomicrobiales</taxon>
        <taxon>Methanomicrobiaceae</taxon>
        <taxon>Methanoculleus</taxon>
    </lineage>
</organism>
<evidence type="ECO:0000259" key="3">
    <source>
        <dbReference type="Pfam" id="PF13649"/>
    </source>
</evidence>
<keyword evidence="5" id="KW-1185">Reference proteome</keyword>
<dbReference type="GO" id="GO:0008168">
    <property type="term" value="F:methyltransferase activity"/>
    <property type="evidence" value="ECO:0007669"/>
    <property type="project" value="UniProtKB-KW"/>
</dbReference>
<dbReference type="EMBL" id="VCYH01000001">
    <property type="protein sequence ID" value="MDN7023791.1"/>
    <property type="molecule type" value="Genomic_DNA"/>
</dbReference>
<dbReference type="GO" id="GO:0032259">
    <property type="term" value="P:methylation"/>
    <property type="evidence" value="ECO:0007669"/>
    <property type="project" value="UniProtKB-KW"/>
</dbReference>
<keyword evidence="1 4" id="KW-0489">Methyltransferase</keyword>
<evidence type="ECO:0000256" key="1">
    <source>
        <dbReference type="ARBA" id="ARBA00022603"/>
    </source>
</evidence>
<reference evidence="4" key="1">
    <citation type="submission" date="2019-05" db="EMBL/GenBank/DDBJ databases">
        <title>Methanoculleus sp. FWC-SCC1, a methanogenic archaeon isolated from deep marine cold seep.</title>
        <authorList>
            <person name="Chen Y.-W."/>
            <person name="Chen S.-C."/>
            <person name="Teng N.-H."/>
            <person name="Lai M.-C."/>
        </authorList>
    </citation>
    <scope>NUCLEOTIDE SEQUENCE</scope>
    <source>
        <strain evidence="4">FWC-SCC1</strain>
    </source>
</reference>
<dbReference type="SUPFAM" id="SSF53335">
    <property type="entry name" value="S-adenosyl-L-methionine-dependent methyltransferases"/>
    <property type="match status" value="1"/>
</dbReference>
<dbReference type="InterPro" id="IPR041698">
    <property type="entry name" value="Methyltransf_25"/>
</dbReference>
<protein>
    <submittedName>
        <fullName evidence="4">Methyltransferase domain-containing protein</fullName>
    </submittedName>
</protein>
<keyword evidence="2" id="KW-0808">Transferase</keyword>
<dbReference type="PANTHER" id="PTHR43861">
    <property type="entry name" value="TRANS-ACONITATE 2-METHYLTRANSFERASE-RELATED"/>
    <property type="match status" value="1"/>
</dbReference>
<sequence>MAQMTDDDVIRRFYDAVADETAEVWYASDLLLCTIRDFLRLLPDRPDVLDLGCGTGHEAKRLHALGAAVTGIDFSPRSIAIARERTPECVFLEMDFFDLDPSISTYDGIFAAGSLIHLSPVRLQAAVACAAAVLREDGIFLAVLQVGEENRAEYPEIDGERIERVVYRHAKEFVLDCFSRAGLGFVRDAPLAQELAESGWRAYYFQKVSGSTAPARAP</sequence>
<dbReference type="PANTHER" id="PTHR43861:SF1">
    <property type="entry name" value="TRANS-ACONITATE 2-METHYLTRANSFERASE"/>
    <property type="match status" value="1"/>
</dbReference>
<gene>
    <name evidence="4" type="ORF">FGU65_02575</name>
</gene>